<dbReference type="Proteomes" id="UP000051380">
    <property type="component" value="Unassembled WGS sequence"/>
</dbReference>
<accession>A0A0R3CW18</accession>
<dbReference type="AlphaFoldDB" id="A0A0R3CW18"/>
<sequence length="152" mass="17307">MKKLNDRALRRLDERLASAKPVDRFAPPPRGWIRAIRDGLGMSGAQLGKRIGVTQQTIKAFELSEENGTIQLQTLRRVAYALGGKLVYAIVPDTSLEEMVRNRAREIAMKTLARVSHTMRLEDQATSKADLEERIDSYIRDELRDRDLWSDA</sequence>
<gene>
    <name evidence="2" type="ORF">AOQ72_10185</name>
</gene>
<dbReference type="SMART" id="SM00530">
    <property type="entry name" value="HTH_XRE"/>
    <property type="match status" value="1"/>
</dbReference>
<reference evidence="2 3" key="1">
    <citation type="submission" date="2015-09" db="EMBL/GenBank/DDBJ databases">
        <title>Draft Genome Sequence of the Strain BR 3267 (Bradyrhizobium yuanmingense) recommended as inoculant for cowpea in Brazil.</title>
        <authorList>
            <person name="Simoes-Araujo J.L."/>
            <person name="Zilli J.E."/>
        </authorList>
    </citation>
    <scope>NUCLEOTIDE SEQUENCE [LARGE SCALE GENOMIC DNA]</scope>
    <source>
        <strain evidence="2 3">BR3267</strain>
    </source>
</reference>
<proteinExistence type="predicted"/>
<comment type="caution">
    <text evidence="2">The sequence shown here is derived from an EMBL/GenBank/DDBJ whole genome shotgun (WGS) entry which is preliminary data.</text>
</comment>
<protein>
    <submittedName>
        <fullName evidence="2">Transcriptional regulator</fullName>
    </submittedName>
</protein>
<dbReference type="CDD" id="cd00093">
    <property type="entry name" value="HTH_XRE"/>
    <property type="match status" value="1"/>
</dbReference>
<evidence type="ECO:0000313" key="2">
    <source>
        <dbReference type="EMBL" id="KRQ01787.1"/>
    </source>
</evidence>
<dbReference type="InterPro" id="IPR001387">
    <property type="entry name" value="Cro/C1-type_HTH"/>
</dbReference>
<dbReference type="SUPFAM" id="SSF47413">
    <property type="entry name" value="lambda repressor-like DNA-binding domains"/>
    <property type="match status" value="1"/>
</dbReference>
<evidence type="ECO:0000259" key="1">
    <source>
        <dbReference type="PROSITE" id="PS50943"/>
    </source>
</evidence>
<dbReference type="GO" id="GO:0003677">
    <property type="term" value="F:DNA binding"/>
    <property type="evidence" value="ECO:0007669"/>
    <property type="project" value="InterPro"/>
</dbReference>
<dbReference type="InterPro" id="IPR013435">
    <property type="entry name" value="Mobile_mystery_prot_A"/>
</dbReference>
<evidence type="ECO:0000313" key="3">
    <source>
        <dbReference type="Proteomes" id="UP000051380"/>
    </source>
</evidence>
<feature type="domain" description="HTH cro/C1-type" evidence="1">
    <location>
        <begin position="33"/>
        <end position="89"/>
    </location>
</feature>
<dbReference type="OrthoDB" id="9785949at2"/>
<dbReference type="Pfam" id="PF01381">
    <property type="entry name" value="HTH_3"/>
    <property type="match status" value="1"/>
</dbReference>
<dbReference type="RefSeq" id="WP_057026381.1">
    <property type="nucleotide sequence ID" value="NZ_LJYF01000004.1"/>
</dbReference>
<dbReference type="InterPro" id="IPR010982">
    <property type="entry name" value="Lambda_DNA-bd_dom_sf"/>
</dbReference>
<name>A0A0R3CW18_9BRAD</name>
<dbReference type="NCBIfam" id="TIGR02612">
    <property type="entry name" value="mob_myst_A"/>
    <property type="match status" value="1"/>
</dbReference>
<dbReference type="Gene3D" id="1.10.260.40">
    <property type="entry name" value="lambda repressor-like DNA-binding domains"/>
    <property type="match status" value="1"/>
</dbReference>
<dbReference type="EMBL" id="LJYF01000004">
    <property type="protein sequence ID" value="KRQ01787.1"/>
    <property type="molecule type" value="Genomic_DNA"/>
</dbReference>
<organism evidence="2 3">
    <name type="scientific">Bradyrhizobium yuanmingense</name>
    <dbReference type="NCBI Taxonomy" id="108015"/>
    <lineage>
        <taxon>Bacteria</taxon>
        <taxon>Pseudomonadati</taxon>
        <taxon>Pseudomonadota</taxon>
        <taxon>Alphaproteobacteria</taxon>
        <taxon>Hyphomicrobiales</taxon>
        <taxon>Nitrobacteraceae</taxon>
        <taxon>Bradyrhizobium</taxon>
    </lineage>
</organism>
<dbReference type="PROSITE" id="PS50943">
    <property type="entry name" value="HTH_CROC1"/>
    <property type="match status" value="1"/>
</dbReference>